<evidence type="ECO:0000313" key="1">
    <source>
        <dbReference type="EMBL" id="RHC96109.1"/>
    </source>
</evidence>
<dbReference type="NCBIfam" id="TIGR00099">
    <property type="entry name" value="Cof-subfamily"/>
    <property type="match status" value="1"/>
</dbReference>
<organism evidence="1 2">
    <name type="scientific">Streptococcus parasanguinis</name>
    <dbReference type="NCBI Taxonomy" id="1318"/>
    <lineage>
        <taxon>Bacteria</taxon>
        <taxon>Bacillati</taxon>
        <taxon>Bacillota</taxon>
        <taxon>Bacilli</taxon>
        <taxon>Lactobacillales</taxon>
        <taxon>Streptococcaceae</taxon>
        <taxon>Streptococcus</taxon>
    </lineage>
</organism>
<dbReference type="InterPro" id="IPR036412">
    <property type="entry name" value="HAD-like_sf"/>
</dbReference>
<dbReference type="Gene3D" id="3.30.1240.10">
    <property type="match status" value="1"/>
</dbReference>
<dbReference type="PANTHER" id="PTHR10000:SF8">
    <property type="entry name" value="HAD SUPERFAMILY HYDROLASE-LIKE, TYPE 3"/>
    <property type="match status" value="1"/>
</dbReference>
<dbReference type="InterPro" id="IPR023214">
    <property type="entry name" value="HAD_sf"/>
</dbReference>
<dbReference type="Pfam" id="PF08282">
    <property type="entry name" value="Hydrolase_3"/>
    <property type="match status" value="1"/>
</dbReference>
<comment type="caution">
    <text evidence="1">The sequence shown here is derived from an EMBL/GenBank/DDBJ whole genome shotgun (WGS) entry which is preliminary data.</text>
</comment>
<dbReference type="Proteomes" id="UP000285773">
    <property type="component" value="Unassembled WGS sequence"/>
</dbReference>
<dbReference type="CDD" id="cd07516">
    <property type="entry name" value="HAD_Pase"/>
    <property type="match status" value="1"/>
</dbReference>
<sequence>MSLISLIALDLDGTLLNSEKKISPRNRAALSAAQAQGVKVVLTTGRPLKAMDFLLEELGTAGLKEEYTITFNGGLVQRNNGEILSKVVLAPEDVATIHDETARLGLLLDAISEGTVYEIHADRKSLYSLYNPYLNFIETDFKDLPSTISYNKCVTAVDQDFLDAAIKEIKPDLFQDYEIFKSREMLLEWCPKNVHKATGLEALAAILGLKADQVMACGDEANDLSMIQWAGLGVAMGNAILAVKEVAALVAPVTNDQDAVAWAIENYVLKESE</sequence>
<dbReference type="RefSeq" id="WP_118095413.1">
    <property type="nucleotide sequence ID" value="NZ_QSIO01000001.1"/>
</dbReference>
<accession>A0A414CM20</accession>
<gene>
    <name evidence="1" type="ORF">DW820_03005</name>
</gene>
<dbReference type="PANTHER" id="PTHR10000">
    <property type="entry name" value="PHOSPHOSERINE PHOSPHATASE"/>
    <property type="match status" value="1"/>
</dbReference>
<evidence type="ECO:0000313" key="2">
    <source>
        <dbReference type="Proteomes" id="UP000285773"/>
    </source>
</evidence>
<dbReference type="AlphaFoldDB" id="A0A414CM20"/>
<dbReference type="NCBIfam" id="TIGR01484">
    <property type="entry name" value="HAD-SF-IIB"/>
    <property type="match status" value="1"/>
</dbReference>
<reference evidence="1 2" key="1">
    <citation type="submission" date="2018-08" db="EMBL/GenBank/DDBJ databases">
        <title>A genome reference for cultivated species of the human gut microbiota.</title>
        <authorList>
            <person name="Zou Y."/>
            <person name="Xue W."/>
            <person name="Luo G."/>
        </authorList>
    </citation>
    <scope>NUCLEOTIDE SEQUENCE [LARGE SCALE GENOMIC DNA]</scope>
    <source>
        <strain evidence="1 2">AM33-3BH</strain>
    </source>
</reference>
<name>A0A414CM20_STRPA</name>
<proteinExistence type="predicted"/>
<dbReference type="SFLD" id="SFLDS00003">
    <property type="entry name" value="Haloacid_Dehalogenase"/>
    <property type="match status" value="1"/>
</dbReference>
<dbReference type="PROSITE" id="PS01228">
    <property type="entry name" value="COF_1"/>
    <property type="match status" value="1"/>
</dbReference>
<dbReference type="EMBL" id="QSIO01000001">
    <property type="protein sequence ID" value="RHC96109.1"/>
    <property type="molecule type" value="Genomic_DNA"/>
</dbReference>
<protein>
    <submittedName>
        <fullName evidence="1">HAD family phosphatase</fullName>
    </submittedName>
</protein>
<dbReference type="GO" id="GO:0000287">
    <property type="term" value="F:magnesium ion binding"/>
    <property type="evidence" value="ECO:0007669"/>
    <property type="project" value="TreeGrafter"/>
</dbReference>
<dbReference type="GO" id="GO:0005829">
    <property type="term" value="C:cytosol"/>
    <property type="evidence" value="ECO:0007669"/>
    <property type="project" value="TreeGrafter"/>
</dbReference>
<dbReference type="GO" id="GO:0016791">
    <property type="term" value="F:phosphatase activity"/>
    <property type="evidence" value="ECO:0007669"/>
    <property type="project" value="TreeGrafter"/>
</dbReference>
<dbReference type="InterPro" id="IPR000150">
    <property type="entry name" value="Cof"/>
</dbReference>
<dbReference type="InterPro" id="IPR006379">
    <property type="entry name" value="HAD-SF_hydro_IIB"/>
</dbReference>
<dbReference type="SUPFAM" id="SSF56784">
    <property type="entry name" value="HAD-like"/>
    <property type="match status" value="1"/>
</dbReference>
<dbReference type="Gene3D" id="3.40.50.1000">
    <property type="entry name" value="HAD superfamily/HAD-like"/>
    <property type="match status" value="1"/>
</dbReference>
<dbReference type="SFLD" id="SFLDG01140">
    <property type="entry name" value="C2.B:_Phosphomannomutase_and_P"/>
    <property type="match status" value="1"/>
</dbReference>